<dbReference type="Proteomes" id="UP000501802">
    <property type="component" value="Chromosome"/>
</dbReference>
<keyword evidence="3" id="KW-1185">Reference proteome</keyword>
<name>A0A6G9AVM6_9BACT</name>
<dbReference type="EMBL" id="CP050063">
    <property type="protein sequence ID" value="QIP16531.1"/>
    <property type="molecule type" value="Genomic_DNA"/>
</dbReference>
<reference evidence="2 3" key="1">
    <citation type="submission" date="2020-03" db="EMBL/GenBank/DDBJ databases">
        <authorList>
            <person name="Kim M.K."/>
        </authorList>
    </citation>
    <scope>NUCLEOTIDE SEQUENCE [LARGE SCALE GENOMIC DNA]</scope>
    <source>
        <strain evidence="2 3">BT328</strain>
    </source>
</reference>
<keyword evidence="1" id="KW-1133">Transmembrane helix</keyword>
<protein>
    <submittedName>
        <fullName evidence="2">Uncharacterized protein</fullName>
    </submittedName>
</protein>
<gene>
    <name evidence="2" type="ORF">G8759_29735</name>
</gene>
<keyword evidence="1" id="KW-0472">Membrane</keyword>
<organism evidence="2 3">
    <name type="scientific">Spirosoma aureum</name>
    <dbReference type="NCBI Taxonomy" id="2692134"/>
    <lineage>
        <taxon>Bacteria</taxon>
        <taxon>Pseudomonadati</taxon>
        <taxon>Bacteroidota</taxon>
        <taxon>Cytophagia</taxon>
        <taxon>Cytophagales</taxon>
        <taxon>Cytophagaceae</taxon>
        <taxon>Spirosoma</taxon>
    </lineage>
</organism>
<keyword evidence="1" id="KW-0812">Transmembrane</keyword>
<evidence type="ECO:0000313" key="2">
    <source>
        <dbReference type="EMBL" id="QIP16531.1"/>
    </source>
</evidence>
<accession>A0A6G9AVM6</accession>
<evidence type="ECO:0000313" key="3">
    <source>
        <dbReference type="Proteomes" id="UP000501802"/>
    </source>
</evidence>
<feature type="transmembrane region" description="Helical" evidence="1">
    <location>
        <begin position="96"/>
        <end position="116"/>
    </location>
</feature>
<proteinExistence type="predicted"/>
<dbReference type="AlphaFoldDB" id="A0A6G9AVM6"/>
<sequence>MPDYISLKTEHRFRGSDYRNHYDNLIKKKADINATPEFFLAVPKMLGYPDFNACKNGYELALNAGQHEKEVVGTDAKRAIQSQTTTNQRLRVRERWLKAMIIGTIGLLVALSWLFFTKEPFSLQQRNPL</sequence>
<dbReference type="RefSeq" id="WP_167216512.1">
    <property type="nucleotide sequence ID" value="NZ_CP050063.1"/>
</dbReference>
<evidence type="ECO:0000256" key="1">
    <source>
        <dbReference type="SAM" id="Phobius"/>
    </source>
</evidence>
<dbReference type="KEGG" id="spib:G8759_29735"/>